<evidence type="ECO:0000313" key="2">
    <source>
        <dbReference type="EMBL" id="TQL76941.1"/>
    </source>
</evidence>
<dbReference type="EMBL" id="VFOW01000001">
    <property type="protein sequence ID" value="TQL76941.1"/>
    <property type="molecule type" value="Genomic_DNA"/>
</dbReference>
<reference evidence="2 3" key="1">
    <citation type="submission" date="2019-06" db="EMBL/GenBank/DDBJ databases">
        <title>Sequencing the genomes of 1000 actinobacteria strains.</title>
        <authorList>
            <person name="Klenk H.-P."/>
        </authorList>
    </citation>
    <scope>NUCLEOTIDE SEQUENCE [LARGE SCALE GENOMIC DNA]</scope>
    <source>
        <strain evidence="2 3">DSM 45928</strain>
    </source>
</reference>
<gene>
    <name evidence="2" type="ORF">FB566_2485</name>
</gene>
<name>A0A543AWI8_9ACTN</name>
<evidence type="ECO:0000313" key="3">
    <source>
        <dbReference type="Proteomes" id="UP000317043"/>
    </source>
</evidence>
<dbReference type="Proteomes" id="UP000317043">
    <property type="component" value="Unassembled WGS sequence"/>
</dbReference>
<dbReference type="InterPro" id="IPR037401">
    <property type="entry name" value="SnoaL-like"/>
</dbReference>
<dbReference type="SUPFAM" id="SSF54427">
    <property type="entry name" value="NTF2-like"/>
    <property type="match status" value="1"/>
</dbReference>
<sequence length="142" mass="15645">MTEALIRNLADRAELTELVARHSRWIDEGRYDETATLFTDDVTVTSPRGQATGIDGLNELADSRHHQYTRTLHSKSGLIIDITGDTATVQAADVAVFVTGDTAAAVAAGVHRYRARRTPAGWRFDRLDIQPMALTVDIDRVL</sequence>
<dbReference type="RefSeq" id="WP_142039112.1">
    <property type="nucleotide sequence ID" value="NZ_JBHTGS010000001.1"/>
</dbReference>
<comment type="caution">
    <text evidence="2">The sequence shown here is derived from an EMBL/GenBank/DDBJ whole genome shotgun (WGS) entry which is preliminary data.</text>
</comment>
<organism evidence="2 3">
    <name type="scientific">Stackebrandtia endophytica</name>
    <dbReference type="NCBI Taxonomy" id="1496996"/>
    <lineage>
        <taxon>Bacteria</taxon>
        <taxon>Bacillati</taxon>
        <taxon>Actinomycetota</taxon>
        <taxon>Actinomycetes</taxon>
        <taxon>Glycomycetales</taxon>
        <taxon>Glycomycetaceae</taxon>
        <taxon>Stackebrandtia</taxon>
    </lineage>
</organism>
<feature type="domain" description="SnoaL-like" evidence="1">
    <location>
        <begin position="8"/>
        <end position="127"/>
    </location>
</feature>
<protein>
    <submittedName>
        <fullName evidence="2">SnoaL-like protein</fullName>
    </submittedName>
</protein>
<evidence type="ECO:0000259" key="1">
    <source>
        <dbReference type="Pfam" id="PF13577"/>
    </source>
</evidence>
<keyword evidence="3" id="KW-1185">Reference proteome</keyword>
<dbReference type="InParanoid" id="A0A543AWI8"/>
<dbReference type="AlphaFoldDB" id="A0A543AWI8"/>
<dbReference type="Gene3D" id="3.10.450.50">
    <property type="match status" value="1"/>
</dbReference>
<dbReference type="Pfam" id="PF13577">
    <property type="entry name" value="SnoaL_4"/>
    <property type="match status" value="1"/>
</dbReference>
<dbReference type="InterPro" id="IPR032710">
    <property type="entry name" value="NTF2-like_dom_sf"/>
</dbReference>
<dbReference type="OrthoDB" id="4941530at2"/>
<accession>A0A543AWI8</accession>
<proteinExistence type="predicted"/>